<organism evidence="3 4">
    <name type="scientific">Candidatus Nomurabacteria bacterium RIFCSPLOWO2_12_FULL_46_14</name>
    <dbReference type="NCBI Taxonomy" id="1801797"/>
    <lineage>
        <taxon>Bacteria</taxon>
        <taxon>Candidatus Nomuraibacteriota</taxon>
    </lineage>
</organism>
<evidence type="ECO:0000313" key="4">
    <source>
        <dbReference type="Proteomes" id="UP000176192"/>
    </source>
</evidence>
<name>A0A1F6YB07_9BACT</name>
<dbReference type="AlphaFoldDB" id="A0A1F6YB07"/>
<dbReference type="Proteomes" id="UP000176192">
    <property type="component" value="Unassembled WGS sequence"/>
</dbReference>
<keyword evidence="2" id="KW-0732">Signal</keyword>
<protein>
    <recommendedName>
        <fullName evidence="5">Squalene cyclase C-terminal domain-containing protein</fullName>
    </recommendedName>
</protein>
<keyword evidence="1" id="KW-1133">Transmembrane helix</keyword>
<feature type="chain" id="PRO_5009527535" description="Squalene cyclase C-terminal domain-containing protein" evidence="2">
    <location>
        <begin position="29"/>
        <end position="515"/>
    </location>
</feature>
<dbReference type="EMBL" id="MFVV01000017">
    <property type="protein sequence ID" value="OGJ03545.1"/>
    <property type="molecule type" value="Genomic_DNA"/>
</dbReference>
<reference evidence="3 4" key="1">
    <citation type="journal article" date="2016" name="Nat. Commun.">
        <title>Thousands of microbial genomes shed light on interconnected biogeochemical processes in an aquifer system.</title>
        <authorList>
            <person name="Anantharaman K."/>
            <person name="Brown C.T."/>
            <person name="Hug L.A."/>
            <person name="Sharon I."/>
            <person name="Castelle C.J."/>
            <person name="Probst A.J."/>
            <person name="Thomas B.C."/>
            <person name="Singh A."/>
            <person name="Wilkins M.J."/>
            <person name="Karaoz U."/>
            <person name="Brodie E.L."/>
            <person name="Williams K.H."/>
            <person name="Hubbard S.S."/>
            <person name="Banfield J.F."/>
        </authorList>
    </citation>
    <scope>NUCLEOTIDE SEQUENCE [LARGE SCALE GENOMIC DNA]</scope>
</reference>
<dbReference type="SUPFAM" id="SSF48239">
    <property type="entry name" value="Terpenoid cyclases/Protein prenyltransferases"/>
    <property type="match status" value="2"/>
</dbReference>
<feature type="transmembrane region" description="Helical" evidence="1">
    <location>
        <begin position="493"/>
        <end position="514"/>
    </location>
</feature>
<proteinExistence type="predicted"/>
<dbReference type="Gene3D" id="1.50.10.20">
    <property type="match status" value="1"/>
</dbReference>
<sequence length="515" mass="55362">MKRKLFFAGFIILSALIFGNLGTPHALADTAIHLKVATNDSTLYDQDITVAPCDSDNAGTLMITPYCAILQSGLASDWDWTWAPSAFLNSLGGIAGFTSQDADGNDVYHYWSWSLNSIEAMVALNQYELLPADSILLTFIDPAIPAAAGAPAGNAGPILPPPFDIEKALNYLKSVQGPDGSFGGEGLYTDWAAIAFGAANVAGEPVEKITSYFSSHNQISPLLTDNERRAMALLALGLNPYDWHGVNYIEAILRSWDGNQFGNPELVNDDIFALLPLQKAGFTMKNDMIKKDLAFIISKQRKNGSWEESVDMTAAAIQALRPFQDNNNGVYDSLTQAMSYMFNNQGATGGWDSVYSTSWAAQAMHSVDASWVKYGYSPSDYLSLEQAVDGGMLPVSATLENRVWATSYAIPAVLGKSWNEILRPATRPALPETIQSTEVKNTQATPVISPAQITQDNPVEILPEIPTEITAAVLTAEVIDSLPSDGNSSAGNLPVVLSLLGGAILIILLGKLFLV</sequence>
<evidence type="ECO:0000256" key="1">
    <source>
        <dbReference type="SAM" id="Phobius"/>
    </source>
</evidence>
<keyword evidence="1" id="KW-0472">Membrane</keyword>
<dbReference type="InterPro" id="IPR008930">
    <property type="entry name" value="Terpenoid_cyclase/PrenylTrfase"/>
</dbReference>
<feature type="signal peptide" evidence="2">
    <location>
        <begin position="1"/>
        <end position="28"/>
    </location>
</feature>
<dbReference type="STRING" id="1801797.A3G06_01755"/>
<keyword evidence="1" id="KW-0812">Transmembrane</keyword>
<comment type="caution">
    <text evidence="3">The sequence shown here is derived from an EMBL/GenBank/DDBJ whole genome shotgun (WGS) entry which is preliminary data.</text>
</comment>
<evidence type="ECO:0008006" key="5">
    <source>
        <dbReference type="Google" id="ProtNLM"/>
    </source>
</evidence>
<evidence type="ECO:0000256" key="2">
    <source>
        <dbReference type="SAM" id="SignalP"/>
    </source>
</evidence>
<accession>A0A1F6YB07</accession>
<evidence type="ECO:0000313" key="3">
    <source>
        <dbReference type="EMBL" id="OGJ03545.1"/>
    </source>
</evidence>
<gene>
    <name evidence="3" type="ORF">A3G06_01755</name>
</gene>